<accession>A0A9J6AX11</accession>
<protein>
    <submittedName>
        <fullName evidence="1">Uncharacterized protein</fullName>
    </submittedName>
</protein>
<proteinExistence type="predicted"/>
<keyword evidence="2" id="KW-1185">Reference proteome</keyword>
<gene>
    <name evidence="1" type="ORF">H5410_000725</name>
</gene>
<dbReference type="EMBL" id="JACXVP010000001">
    <property type="protein sequence ID" value="KAG5629008.1"/>
    <property type="molecule type" value="Genomic_DNA"/>
</dbReference>
<name>A0A9J6AX11_SOLCO</name>
<evidence type="ECO:0000313" key="2">
    <source>
        <dbReference type="Proteomes" id="UP000824120"/>
    </source>
</evidence>
<comment type="caution">
    <text evidence="1">The sequence shown here is derived from an EMBL/GenBank/DDBJ whole genome shotgun (WGS) entry which is preliminary data.</text>
</comment>
<sequence>MHDEWRWSTMVRCIKTRVISKAVTTTGVSIVEPYYEDLGESGGDESEKRGVRLTKIEFGFMPGRSTHEAIHLIVGGRKI</sequence>
<reference evidence="1 2" key="1">
    <citation type="submission" date="2020-09" db="EMBL/GenBank/DDBJ databases">
        <title>De no assembly of potato wild relative species, Solanum commersonii.</title>
        <authorList>
            <person name="Cho K."/>
        </authorList>
    </citation>
    <scope>NUCLEOTIDE SEQUENCE [LARGE SCALE GENOMIC DNA]</scope>
    <source>
        <strain evidence="1">LZ3.2</strain>
        <tissue evidence="1">Leaf</tissue>
    </source>
</reference>
<dbReference type="Proteomes" id="UP000824120">
    <property type="component" value="Chromosome 1"/>
</dbReference>
<dbReference type="AlphaFoldDB" id="A0A9J6AX11"/>
<organism evidence="1 2">
    <name type="scientific">Solanum commersonii</name>
    <name type="common">Commerson's wild potato</name>
    <name type="synonym">Commerson's nightshade</name>
    <dbReference type="NCBI Taxonomy" id="4109"/>
    <lineage>
        <taxon>Eukaryota</taxon>
        <taxon>Viridiplantae</taxon>
        <taxon>Streptophyta</taxon>
        <taxon>Embryophyta</taxon>
        <taxon>Tracheophyta</taxon>
        <taxon>Spermatophyta</taxon>
        <taxon>Magnoliopsida</taxon>
        <taxon>eudicotyledons</taxon>
        <taxon>Gunneridae</taxon>
        <taxon>Pentapetalae</taxon>
        <taxon>asterids</taxon>
        <taxon>lamiids</taxon>
        <taxon>Solanales</taxon>
        <taxon>Solanaceae</taxon>
        <taxon>Solanoideae</taxon>
        <taxon>Solaneae</taxon>
        <taxon>Solanum</taxon>
    </lineage>
</organism>
<evidence type="ECO:0000313" key="1">
    <source>
        <dbReference type="EMBL" id="KAG5629008.1"/>
    </source>
</evidence>